<dbReference type="PANTHER" id="PTHR32322">
    <property type="entry name" value="INNER MEMBRANE TRANSPORTER"/>
    <property type="match status" value="1"/>
</dbReference>
<feature type="transmembrane region" description="Helical" evidence="6">
    <location>
        <begin position="34"/>
        <end position="53"/>
    </location>
</feature>
<evidence type="ECO:0000256" key="5">
    <source>
        <dbReference type="ARBA" id="ARBA00023136"/>
    </source>
</evidence>
<dbReference type="Pfam" id="PF00892">
    <property type="entry name" value="EamA"/>
    <property type="match status" value="2"/>
</dbReference>
<evidence type="ECO:0000256" key="3">
    <source>
        <dbReference type="ARBA" id="ARBA00022692"/>
    </source>
</evidence>
<feature type="transmembrane region" description="Helical" evidence="6">
    <location>
        <begin position="88"/>
        <end position="110"/>
    </location>
</feature>
<feature type="domain" description="EamA" evidence="7">
    <location>
        <begin position="142"/>
        <end position="279"/>
    </location>
</feature>
<accession>A0ABW3T0C7</accession>
<dbReference type="InterPro" id="IPR037185">
    <property type="entry name" value="EmrE-like"/>
</dbReference>
<dbReference type="SUPFAM" id="SSF103481">
    <property type="entry name" value="Multidrug resistance efflux transporter EmrE"/>
    <property type="match status" value="2"/>
</dbReference>
<reference evidence="9" key="1">
    <citation type="journal article" date="2019" name="Int. J. Syst. Evol. Microbiol.">
        <title>The Global Catalogue of Microorganisms (GCM) 10K type strain sequencing project: providing services to taxonomists for standard genome sequencing and annotation.</title>
        <authorList>
            <consortium name="The Broad Institute Genomics Platform"/>
            <consortium name="The Broad Institute Genome Sequencing Center for Infectious Disease"/>
            <person name="Wu L."/>
            <person name="Ma J."/>
        </authorList>
    </citation>
    <scope>NUCLEOTIDE SEQUENCE [LARGE SCALE GENOMIC DNA]</scope>
    <source>
        <strain evidence="9">CCUG 55074</strain>
    </source>
</reference>
<feature type="transmembrane region" description="Helical" evidence="6">
    <location>
        <begin position="240"/>
        <end position="257"/>
    </location>
</feature>
<dbReference type="InterPro" id="IPR000620">
    <property type="entry name" value="EamA_dom"/>
</dbReference>
<organism evidence="8 9">
    <name type="scientific">Phenylobacterium conjunctum</name>
    <dbReference type="NCBI Taxonomy" id="1298959"/>
    <lineage>
        <taxon>Bacteria</taxon>
        <taxon>Pseudomonadati</taxon>
        <taxon>Pseudomonadota</taxon>
        <taxon>Alphaproteobacteria</taxon>
        <taxon>Caulobacterales</taxon>
        <taxon>Caulobacteraceae</taxon>
        <taxon>Phenylobacterium</taxon>
    </lineage>
</organism>
<comment type="similarity">
    <text evidence="2">Belongs to the EamA transporter family.</text>
</comment>
<dbReference type="Gene3D" id="1.10.3730.20">
    <property type="match status" value="1"/>
</dbReference>
<feature type="transmembrane region" description="Helical" evidence="6">
    <location>
        <begin position="139"/>
        <end position="160"/>
    </location>
</feature>
<keyword evidence="4 6" id="KW-1133">Transmembrane helix</keyword>
<comment type="subcellular location">
    <subcellularLocation>
        <location evidence="1">Membrane</location>
        <topology evidence="1">Multi-pass membrane protein</topology>
    </subcellularLocation>
</comment>
<feature type="transmembrane region" description="Helical" evidence="6">
    <location>
        <begin position="203"/>
        <end position="228"/>
    </location>
</feature>
<feature type="transmembrane region" description="Helical" evidence="6">
    <location>
        <begin position="117"/>
        <end position="133"/>
    </location>
</feature>
<dbReference type="Proteomes" id="UP001597216">
    <property type="component" value="Unassembled WGS sequence"/>
</dbReference>
<keyword evidence="5 6" id="KW-0472">Membrane</keyword>
<evidence type="ECO:0000256" key="1">
    <source>
        <dbReference type="ARBA" id="ARBA00004141"/>
    </source>
</evidence>
<evidence type="ECO:0000256" key="6">
    <source>
        <dbReference type="SAM" id="Phobius"/>
    </source>
</evidence>
<evidence type="ECO:0000256" key="2">
    <source>
        <dbReference type="ARBA" id="ARBA00007362"/>
    </source>
</evidence>
<evidence type="ECO:0000313" key="8">
    <source>
        <dbReference type="EMBL" id="MFD1190335.1"/>
    </source>
</evidence>
<protein>
    <submittedName>
        <fullName evidence="8">DMT family transporter</fullName>
    </submittedName>
</protein>
<feature type="transmembrane region" description="Helical" evidence="6">
    <location>
        <begin position="60"/>
        <end position="82"/>
    </location>
</feature>
<dbReference type="EMBL" id="JBHTLQ010000011">
    <property type="protein sequence ID" value="MFD1190335.1"/>
    <property type="molecule type" value="Genomic_DNA"/>
</dbReference>
<dbReference type="InterPro" id="IPR050638">
    <property type="entry name" value="AA-Vitamin_Transporters"/>
</dbReference>
<dbReference type="RefSeq" id="WP_377353103.1">
    <property type="nucleotide sequence ID" value="NZ_JBHTLQ010000011.1"/>
</dbReference>
<sequence length="297" mass="31519">MTLRDFALMVVVCLIWASSNVVSKYVVSHLGVPPLFFAGVRFVLVALATAPWLMPAPKPLWRILAVGVLMGAGNFALLFIGLKTATPSSAAIVSQIGAPLTAVMSFLMLGETMNRRRIFGVSLTALGVILVMWDPRGFHASMGLLFVLAAAFLGSLGAVMMKQMDGVKPLQFQAWVGFSSAVPLLIASALFEPGAIEPAAAAGWRFAAAVGFSAIVVSVAAHTAYYGLIQRYEANLVSPLTLMTPLFTIGMGVLFMHDPFGPRMALGTIVALAGVLIVALRFNQLVSLVLAMRPRAQ</sequence>
<gene>
    <name evidence="8" type="ORF">ACFQ27_07060</name>
</gene>
<proteinExistence type="inferred from homology"/>
<evidence type="ECO:0000313" key="9">
    <source>
        <dbReference type="Proteomes" id="UP001597216"/>
    </source>
</evidence>
<comment type="caution">
    <text evidence="8">The sequence shown here is derived from an EMBL/GenBank/DDBJ whole genome shotgun (WGS) entry which is preliminary data.</text>
</comment>
<keyword evidence="3 6" id="KW-0812">Transmembrane</keyword>
<feature type="transmembrane region" description="Helical" evidence="6">
    <location>
        <begin position="269"/>
        <end position="291"/>
    </location>
</feature>
<dbReference type="PANTHER" id="PTHR32322:SF2">
    <property type="entry name" value="EAMA DOMAIN-CONTAINING PROTEIN"/>
    <property type="match status" value="1"/>
</dbReference>
<evidence type="ECO:0000259" key="7">
    <source>
        <dbReference type="Pfam" id="PF00892"/>
    </source>
</evidence>
<feature type="domain" description="EamA" evidence="7">
    <location>
        <begin position="8"/>
        <end position="132"/>
    </location>
</feature>
<evidence type="ECO:0000256" key="4">
    <source>
        <dbReference type="ARBA" id="ARBA00022989"/>
    </source>
</evidence>
<feature type="transmembrane region" description="Helical" evidence="6">
    <location>
        <begin position="172"/>
        <end position="191"/>
    </location>
</feature>
<name>A0ABW3T0C7_9CAUL</name>
<keyword evidence="9" id="KW-1185">Reference proteome</keyword>